<keyword evidence="1" id="KW-0732">Signal</keyword>
<dbReference type="EMBL" id="JAGGLL010000019">
    <property type="protein sequence ID" value="MBP2022690.1"/>
    <property type="molecule type" value="Genomic_DNA"/>
</dbReference>
<keyword evidence="3" id="KW-1185">Reference proteome</keyword>
<sequence length="154" mass="16815">MKHLVKLFSVLTLAIGILLSMPVTNANAAPAAPGVYYFGVDGMATQEAFNKGKFIQYPGNKIEASGPIYIKVKQLGYGSRFINVDKVSTDFKEVNREAITEYSSYGTVVIGWYITYKVDNLADGTHNIELGCIGNMGKVIRTNVTFNKIAPITP</sequence>
<organism evidence="2 3">
    <name type="scientific">Clostridium punense</name>
    <dbReference type="NCBI Taxonomy" id="1054297"/>
    <lineage>
        <taxon>Bacteria</taxon>
        <taxon>Bacillati</taxon>
        <taxon>Bacillota</taxon>
        <taxon>Clostridia</taxon>
        <taxon>Eubacteriales</taxon>
        <taxon>Clostridiaceae</taxon>
        <taxon>Clostridium</taxon>
    </lineage>
</organism>
<evidence type="ECO:0000256" key="1">
    <source>
        <dbReference type="SAM" id="SignalP"/>
    </source>
</evidence>
<protein>
    <recommendedName>
        <fullName evidence="4">DUF4879 domain-containing protein</fullName>
    </recommendedName>
</protein>
<dbReference type="RefSeq" id="WP_021282913.1">
    <property type="nucleotide sequence ID" value="NZ_JAGGLL010000019.1"/>
</dbReference>
<comment type="caution">
    <text evidence="2">The sequence shown here is derived from an EMBL/GenBank/DDBJ whole genome shotgun (WGS) entry which is preliminary data.</text>
</comment>
<accession>A0ABS4K4I0</accession>
<name>A0ABS4K4I0_9CLOT</name>
<proteinExistence type="predicted"/>
<gene>
    <name evidence="2" type="ORF">J2Z44_002513</name>
</gene>
<evidence type="ECO:0000313" key="3">
    <source>
        <dbReference type="Proteomes" id="UP001519308"/>
    </source>
</evidence>
<evidence type="ECO:0008006" key="4">
    <source>
        <dbReference type="Google" id="ProtNLM"/>
    </source>
</evidence>
<feature type="signal peptide" evidence="1">
    <location>
        <begin position="1"/>
        <end position="28"/>
    </location>
</feature>
<dbReference type="Proteomes" id="UP001519308">
    <property type="component" value="Unassembled WGS sequence"/>
</dbReference>
<evidence type="ECO:0000313" key="2">
    <source>
        <dbReference type="EMBL" id="MBP2022690.1"/>
    </source>
</evidence>
<reference evidence="2 3" key="1">
    <citation type="submission" date="2021-03" db="EMBL/GenBank/DDBJ databases">
        <title>Genomic Encyclopedia of Type Strains, Phase IV (KMG-IV): sequencing the most valuable type-strain genomes for metagenomic binning, comparative biology and taxonomic classification.</title>
        <authorList>
            <person name="Goeker M."/>
        </authorList>
    </citation>
    <scope>NUCLEOTIDE SEQUENCE [LARGE SCALE GENOMIC DNA]</scope>
    <source>
        <strain evidence="2 3">DSM 28650</strain>
    </source>
</reference>
<feature type="chain" id="PRO_5046425254" description="DUF4879 domain-containing protein" evidence="1">
    <location>
        <begin position="29"/>
        <end position="154"/>
    </location>
</feature>